<dbReference type="AlphaFoldDB" id="A0A167UN83"/>
<evidence type="ECO:0000313" key="2">
    <source>
        <dbReference type="Proteomes" id="UP000076532"/>
    </source>
</evidence>
<evidence type="ECO:0000313" key="1">
    <source>
        <dbReference type="EMBL" id="KZP04115.1"/>
    </source>
</evidence>
<name>A0A167UN83_9AGAM</name>
<accession>A0A167UN83</accession>
<organism evidence="1 2">
    <name type="scientific">Athelia psychrophila</name>
    <dbReference type="NCBI Taxonomy" id="1759441"/>
    <lineage>
        <taxon>Eukaryota</taxon>
        <taxon>Fungi</taxon>
        <taxon>Dikarya</taxon>
        <taxon>Basidiomycota</taxon>
        <taxon>Agaricomycotina</taxon>
        <taxon>Agaricomycetes</taxon>
        <taxon>Agaricomycetidae</taxon>
        <taxon>Atheliales</taxon>
        <taxon>Atheliaceae</taxon>
        <taxon>Athelia</taxon>
    </lineage>
</organism>
<reference evidence="1 2" key="1">
    <citation type="journal article" date="2016" name="Mol. Biol. Evol.">
        <title>Comparative Genomics of Early-Diverging Mushroom-Forming Fungi Provides Insights into the Origins of Lignocellulose Decay Capabilities.</title>
        <authorList>
            <person name="Nagy L.G."/>
            <person name="Riley R."/>
            <person name="Tritt A."/>
            <person name="Adam C."/>
            <person name="Daum C."/>
            <person name="Floudas D."/>
            <person name="Sun H."/>
            <person name="Yadav J.S."/>
            <person name="Pangilinan J."/>
            <person name="Larsson K.H."/>
            <person name="Matsuura K."/>
            <person name="Barry K."/>
            <person name="Labutti K."/>
            <person name="Kuo R."/>
            <person name="Ohm R.A."/>
            <person name="Bhattacharya S.S."/>
            <person name="Shirouzu T."/>
            <person name="Yoshinaga Y."/>
            <person name="Martin F.M."/>
            <person name="Grigoriev I.V."/>
            <person name="Hibbett D.S."/>
        </authorList>
    </citation>
    <scope>NUCLEOTIDE SEQUENCE [LARGE SCALE GENOMIC DNA]</scope>
    <source>
        <strain evidence="1 2">CBS 109695</strain>
    </source>
</reference>
<dbReference type="OrthoDB" id="3231855at2759"/>
<sequence>MVIDVHKLKVHEAICRTEKAIRDLLLLGGAELRVITAGKTHPGAIGAMQEHRIFSVEDLFKPGVVVITLPTSRWTKQRL</sequence>
<dbReference type="Proteomes" id="UP000076532">
    <property type="component" value="Unassembled WGS sequence"/>
</dbReference>
<protein>
    <submittedName>
        <fullName evidence="1">Uncharacterized protein</fullName>
    </submittedName>
</protein>
<proteinExistence type="predicted"/>
<dbReference type="EMBL" id="KV417958">
    <property type="protein sequence ID" value="KZP04115.1"/>
    <property type="molecule type" value="Genomic_DNA"/>
</dbReference>
<keyword evidence="2" id="KW-1185">Reference proteome</keyword>
<gene>
    <name evidence="1" type="ORF">FIBSPDRAFT_968413</name>
</gene>